<gene>
    <name evidence="2" type="ORF">EYF80_059694</name>
</gene>
<evidence type="ECO:0000313" key="2">
    <source>
        <dbReference type="EMBL" id="TNN30154.1"/>
    </source>
</evidence>
<sequence>MTSAFRSAERWPRTRGEDDGGEEERGGRRRDGGEGRTTEERGGRRRGEDDAETKRSAPRIFYSVAAEYNS</sequence>
<comment type="caution">
    <text evidence="2">The sequence shown here is derived from an EMBL/GenBank/DDBJ whole genome shotgun (WGS) entry which is preliminary data.</text>
</comment>
<name>A0A4Z2ENX3_9TELE</name>
<reference evidence="2 3" key="1">
    <citation type="submission" date="2019-03" db="EMBL/GenBank/DDBJ databases">
        <title>First draft genome of Liparis tanakae, snailfish: a comprehensive survey of snailfish specific genes.</title>
        <authorList>
            <person name="Kim W."/>
            <person name="Song I."/>
            <person name="Jeong J.-H."/>
            <person name="Kim D."/>
            <person name="Kim S."/>
            <person name="Ryu S."/>
            <person name="Song J.Y."/>
            <person name="Lee S.K."/>
        </authorList>
    </citation>
    <scope>NUCLEOTIDE SEQUENCE [LARGE SCALE GENOMIC DNA]</scope>
    <source>
        <tissue evidence="2">Muscle</tissue>
    </source>
</reference>
<feature type="compositionally biased region" description="Basic and acidic residues" evidence="1">
    <location>
        <begin position="7"/>
        <end position="55"/>
    </location>
</feature>
<feature type="region of interest" description="Disordered" evidence="1">
    <location>
        <begin position="1"/>
        <end position="70"/>
    </location>
</feature>
<dbReference type="EMBL" id="SRLO01004803">
    <property type="protein sequence ID" value="TNN30154.1"/>
    <property type="molecule type" value="Genomic_DNA"/>
</dbReference>
<evidence type="ECO:0000256" key="1">
    <source>
        <dbReference type="SAM" id="MobiDB-lite"/>
    </source>
</evidence>
<dbReference type="Proteomes" id="UP000314294">
    <property type="component" value="Unassembled WGS sequence"/>
</dbReference>
<protein>
    <submittedName>
        <fullName evidence="2">Uncharacterized protein</fullName>
    </submittedName>
</protein>
<keyword evidence="3" id="KW-1185">Reference proteome</keyword>
<organism evidence="2 3">
    <name type="scientific">Liparis tanakae</name>
    <name type="common">Tanaka's snailfish</name>
    <dbReference type="NCBI Taxonomy" id="230148"/>
    <lineage>
        <taxon>Eukaryota</taxon>
        <taxon>Metazoa</taxon>
        <taxon>Chordata</taxon>
        <taxon>Craniata</taxon>
        <taxon>Vertebrata</taxon>
        <taxon>Euteleostomi</taxon>
        <taxon>Actinopterygii</taxon>
        <taxon>Neopterygii</taxon>
        <taxon>Teleostei</taxon>
        <taxon>Neoteleostei</taxon>
        <taxon>Acanthomorphata</taxon>
        <taxon>Eupercaria</taxon>
        <taxon>Perciformes</taxon>
        <taxon>Cottioidei</taxon>
        <taxon>Cottales</taxon>
        <taxon>Liparidae</taxon>
        <taxon>Liparis</taxon>
    </lineage>
</organism>
<evidence type="ECO:0000313" key="3">
    <source>
        <dbReference type="Proteomes" id="UP000314294"/>
    </source>
</evidence>
<dbReference type="AlphaFoldDB" id="A0A4Z2ENX3"/>
<proteinExistence type="predicted"/>
<accession>A0A4Z2ENX3</accession>